<dbReference type="Proteomes" id="UP000019678">
    <property type="component" value="Unassembled WGS sequence"/>
</dbReference>
<reference evidence="3 4" key="1">
    <citation type="submission" date="2013-05" db="EMBL/GenBank/DDBJ databases">
        <title>Genome assembly of Chondromyces apiculatus DSM 436.</title>
        <authorList>
            <person name="Sharma G."/>
            <person name="Khatri I."/>
            <person name="Kaur C."/>
            <person name="Mayilraj S."/>
            <person name="Subramanian S."/>
        </authorList>
    </citation>
    <scope>NUCLEOTIDE SEQUENCE [LARGE SCALE GENOMIC DNA]</scope>
    <source>
        <strain evidence="3 4">DSM 436</strain>
    </source>
</reference>
<accession>A0A017TIV5</accession>
<keyword evidence="2" id="KW-0732">Signal</keyword>
<proteinExistence type="predicted"/>
<dbReference type="PANTHER" id="PTHR38847">
    <property type="match status" value="1"/>
</dbReference>
<evidence type="ECO:0000313" key="4">
    <source>
        <dbReference type="Proteomes" id="UP000019678"/>
    </source>
</evidence>
<dbReference type="Pfam" id="PF14273">
    <property type="entry name" value="DUF4360"/>
    <property type="match status" value="1"/>
</dbReference>
<dbReference type="PANTHER" id="PTHR38847:SF1">
    <property type="entry name" value="PSEUDOURIDINE SYNTHASE RSUA_RLUA-LIKE DOMAIN-CONTAINING PROTEIN"/>
    <property type="match status" value="1"/>
</dbReference>
<sequence>MNTALARFTLVAALAGVTLSGGASAAGSSDEGSALLPEGSERPMVKRVTASGSGCPDSSAVTASFSEDGGWLVLQFGQGQLTAAVGPGVPQAAVLSACDIQLRLSLPQGYRFAIDRVSYLGYANMDPGTIALHSTRYWFLGSRMSARTAILEGSGDGEPYLVGSNFGPGAVASFCGLDRPMNLGVTLGMSSLGVPSLRGLATLGGDYQAILYRLSWREC</sequence>
<feature type="signal peptide" evidence="2">
    <location>
        <begin position="1"/>
        <end position="25"/>
    </location>
</feature>
<evidence type="ECO:0000256" key="1">
    <source>
        <dbReference type="SAM" id="MobiDB-lite"/>
    </source>
</evidence>
<feature type="region of interest" description="Disordered" evidence="1">
    <location>
        <begin position="21"/>
        <end position="41"/>
    </location>
</feature>
<dbReference type="STRING" id="1192034.CAP_2693"/>
<dbReference type="InterPro" id="IPR025649">
    <property type="entry name" value="DUF4360"/>
</dbReference>
<gene>
    <name evidence="3" type="ORF">CAP_2693</name>
</gene>
<feature type="compositionally biased region" description="Low complexity" evidence="1">
    <location>
        <begin position="21"/>
        <end position="36"/>
    </location>
</feature>
<evidence type="ECO:0000313" key="3">
    <source>
        <dbReference type="EMBL" id="EYF08832.1"/>
    </source>
</evidence>
<dbReference type="RefSeq" id="WP_197040941.1">
    <property type="nucleotide sequence ID" value="NZ_ASRX01000002.1"/>
</dbReference>
<organism evidence="3 4">
    <name type="scientific">Chondromyces apiculatus DSM 436</name>
    <dbReference type="NCBI Taxonomy" id="1192034"/>
    <lineage>
        <taxon>Bacteria</taxon>
        <taxon>Pseudomonadati</taxon>
        <taxon>Myxococcota</taxon>
        <taxon>Polyangia</taxon>
        <taxon>Polyangiales</taxon>
        <taxon>Polyangiaceae</taxon>
        <taxon>Chondromyces</taxon>
    </lineage>
</organism>
<name>A0A017TIV5_9BACT</name>
<evidence type="ECO:0000256" key="2">
    <source>
        <dbReference type="SAM" id="SignalP"/>
    </source>
</evidence>
<keyword evidence="4" id="KW-1185">Reference proteome</keyword>
<protein>
    <submittedName>
        <fullName evidence="3">Putative secreted protein</fullName>
    </submittedName>
</protein>
<feature type="chain" id="PRO_5001497071" evidence="2">
    <location>
        <begin position="26"/>
        <end position="219"/>
    </location>
</feature>
<dbReference type="EMBL" id="ASRX01000002">
    <property type="protein sequence ID" value="EYF08832.1"/>
    <property type="molecule type" value="Genomic_DNA"/>
</dbReference>
<comment type="caution">
    <text evidence="3">The sequence shown here is derived from an EMBL/GenBank/DDBJ whole genome shotgun (WGS) entry which is preliminary data.</text>
</comment>
<dbReference type="AlphaFoldDB" id="A0A017TIV5"/>